<name>A0ABW4R519_9RHOB</name>
<comment type="caution">
    <text evidence="2">The sequence shown here is derived from an EMBL/GenBank/DDBJ whole genome shotgun (WGS) entry which is preliminary data.</text>
</comment>
<evidence type="ECO:0000313" key="2">
    <source>
        <dbReference type="EMBL" id="MFD1881147.1"/>
    </source>
</evidence>
<evidence type="ECO:0000259" key="1">
    <source>
        <dbReference type="PROSITE" id="PS50925"/>
    </source>
</evidence>
<keyword evidence="3" id="KW-1185">Reference proteome</keyword>
<dbReference type="Proteomes" id="UP001597213">
    <property type="component" value="Unassembled WGS sequence"/>
</dbReference>
<evidence type="ECO:0000313" key="3">
    <source>
        <dbReference type="Proteomes" id="UP001597213"/>
    </source>
</evidence>
<dbReference type="SMART" id="SM01034">
    <property type="entry name" value="BLUF"/>
    <property type="match status" value="1"/>
</dbReference>
<dbReference type="InterPro" id="IPR007024">
    <property type="entry name" value="BLUF_domain"/>
</dbReference>
<feature type="domain" description="BLUF" evidence="1">
    <location>
        <begin position="7"/>
        <end position="97"/>
    </location>
</feature>
<dbReference type="InterPro" id="IPR036046">
    <property type="entry name" value="Acylphosphatase-like_dom_sf"/>
</dbReference>
<gene>
    <name evidence="2" type="ORF">ACFSCT_05385</name>
</gene>
<dbReference type="Gene3D" id="3.30.70.100">
    <property type="match status" value="1"/>
</dbReference>
<accession>A0ABW4R519</accession>
<sequence>MTNELTTEFVLYHSTATGQGCADCHDILREARARNARLHLTGYLHQEDGRYYQWLEGPAAELAEVMALILSDPRHRDVHYLRSGAQAERKFGGWAMCFGLTSAGSFFDWVAEYGTSLRSEEKFADALLKFMLSDAVRQSARA</sequence>
<dbReference type="EMBL" id="JBHUEN010000014">
    <property type="protein sequence ID" value="MFD1881147.1"/>
    <property type="molecule type" value="Genomic_DNA"/>
</dbReference>
<reference evidence="3" key="1">
    <citation type="journal article" date="2019" name="Int. J. Syst. Evol. Microbiol.">
        <title>The Global Catalogue of Microorganisms (GCM) 10K type strain sequencing project: providing services to taxonomists for standard genome sequencing and annotation.</title>
        <authorList>
            <consortium name="The Broad Institute Genomics Platform"/>
            <consortium name="The Broad Institute Genome Sequencing Center for Infectious Disease"/>
            <person name="Wu L."/>
            <person name="Ma J."/>
        </authorList>
    </citation>
    <scope>NUCLEOTIDE SEQUENCE [LARGE SCALE GENOMIC DNA]</scope>
    <source>
        <strain evidence="3">CCUG 56029</strain>
    </source>
</reference>
<dbReference type="Pfam" id="PF04940">
    <property type="entry name" value="BLUF"/>
    <property type="match status" value="1"/>
</dbReference>
<dbReference type="PROSITE" id="PS50925">
    <property type="entry name" value="BLUF"/>
    <property type="match status" value="1"/>
</dbReference>
<organism evidence="2 3">
    <name type="scientific">Paracoccus pacificus</name>
    <dbReference type="NCBI Taxonomy" id="1463598"/>
    <lineage>
        <taxon>Bacteria</taxon>
        <taxon>Pseudomonadati</taxon>
        <taxon>Pseudomonadota</taxon>
        <taxon>Alphaproteobacteria</taxon>
        <taxon>Rhodobacterales</taxon>
        <taxon>Paracoccaceae</taxon>
        <taxon>Paracoccus</taxon>
    </lineage>
</organism>
<protein>
    <submittedName>
        <fullName evidence="2">BLUF domain-containing protein</fullName>
    </submittedName>
</protein>
<dbReference type="RefSeq" id="WP_379140749.1">
    <property type="nucleotide sequence ID" value="NZ_JBHUEN010000014.1"/>
</dbReference>
<proteinExistence type="predicted"/>
<dbReference type="SUPFAM" id="SSF54975">
    <property type="entry name" value="Acylphosphatase/BLUF domain-like"/>
    <property type="match status" value="1"/>
</dbReference>